<evidence type="ECO:0000313" key="2">
    <source>
        <dbReference type="EMBL" id="WAQ94738.1"/>
    </source>
</evidence>
<keyword evidence="3" id="KW-1185">Reference proteome</keyword>
<dbReference type="Proteomes" id="UP001164746">
    <property type="component" value="Chromosome 1"/>
</dbReference>
<dbReference type="Pfam" id="PF02793">
    <property type="entry name" value="HRM"/>
    <property type="match status" value="1"/>
</dbReference>
<accession>A0ABY7DF74</accession>
<dbReference type="PROSITE" id="PS00649">
    <property type="entry name" value="G_PROTEIN_RECEP_F2_1"/>
    <property type="match status" value="1"/>
</dbReference>
<evidence type="ECO:0000313" key="3">
    <source>
        <dbReference type="Proteomes" id="UP001164746"/>
    </source>
</evidence>
<sequence>MAYQIDQEVLLKAEQQCMKRLEQYTPTEGFCNMTWDLMLCWEEAPAGTLVKNACPSHVKDISQTDNHVKRENANGDKTEVFTLWAYIRPCVIDDTMENAETRL</sequence>
<dbReference type="SUPFAM" id="SSF111418">
    <property type="entry name" value="Hormone receptor domain"/>
    <property type="match status" value="1"/>
</dbReference>
<organism evidence="2 3">
    <name type="scientific">Mya arenaria</name>
    <name type="common">Soft-shell clam</name>
    <dbReference type="NCBI Taxonomy" id="6604"/>
    <lineage>
        <taxon>Eukaryota</taxon>
        <taxon>Metazoa</taxon>
        <taxon>Spiralia</taxon>
        <taxon>Lophotrochozoa</taxon>
        <taxon>Mollusca</taxon>
        <taxon>Bivalvia</taxon>
        <taxon>Autobranchia</taxon>
        <taxon>Heteroconchia</taxon>
        <taxon>Euheterodonta</taxon>
        <taxon>Imparidentia</taxon>
        <taxon>Neoheterodontei</taxon>
        <taxon>Myida</taxon>
        <taxon>Myoidea</taxon>
        <taxon>Myidae</taxon>
        <taxon>Mya</taxon>
    </lineage>
</organism>
<dbReference type="PANTHER" id="PTHR45620">
    <property type="entry name" value="PDF RECEPTOR-LIKE PROTEIN-RELATED"/>
    <property type="match status" value="1"/>
</dbReference>
<dbReference type="EMBL" id="CP111012">
    <property type="protein sequence ID" value="WAQ94738.1"/>
    <property type="molecule type" value="Genomic_DNA"/>
</dbReference>
<protein>
    <submittedName>
        <fullName evidence="2">CALCR-like protein</fullName>
    </submittedName>
</protein>
<dbReference type="InterPro" id="IPR001879">
    <property type="entry name" value="GPCR_2_extracellular_dom"/>
</dbReference>
<dbReference type="Gene3D" id="4.10.1240.10">
    <property type="entry name" value="GPCR, family 2, extracellular hormone receptor domain"/>
    <property type="match status" value="1"/>
</dbReference>
<dbReference type="PROSITE" id="PS50227">
    <property type="entry name" value="G_PROTEIN_RECEP_F2_3"/>
    <property type="match status" value="1"/>
</dbReference>
<feature type="domain" description="G-protein coupled receptors family 2 profile 1" evidence="1">
    <location>
        <begin position="16"/>
        <end position="94"/>
    </location>
</feature>
<dbReference type="InterPro" id="IPR050332">
    <property type="entry name" value="GPCR_2"/>
</dbReference>
<dbReference type="InterPro" id="IPR036445">
    <property type="entry name" value="GPCR_2_extracell_dom_sf"/>
</dbReference>
<reference evidence="2" key="1">
    <citation type="submission" date="2022-11" db="EMBL/GenBank/DDBJ databases">
        <title>Centuries of genome instability and evolution in soft-shell clam transmissible cancer (bioRxiv).</title>
        <authorList>
            <person name="Hart S.F.M."/>
            <person name="Yonemitsu M.A."/>
            <person name="Giersch R.M."/>
            <person name="Beal B.F."/>
            <person name="Arriagada G."/>
            <person name="Davis B.W."/>
            <person name="Ostrander E.A."/>
            <person name="Goff S.P."/>
            <person name="Metzger M.J."/>
        </authorList>
    </citation>
    <scope>NUCLEOTIDE SEQUENCE</scope>
    <source>
        <strain evidence="2">MELC-2E11</strain>
        <tissue evidence="2">Siphon/mantle</tissue>
    </source>
</reference>
<dbReference type="SMART" id="SM00008">
    <property type="entry name" value="HormR"/>
    <property type="match status" value="1"/>
</dbReference>
<gene>
    <name evidence="2" type="ORF">MAR_007209</name>
</gene>
<dbReference type="InterPro" id="IPR017983">
    <property type="entry name" value="GPCR_2_secretin-like_CS"/>
</dbReference>
<proteinExistence type="predicted"/>
<evidence type="ECO:0000259" key="1">
    <source>
        <dbReference type="PROSITE" id="PS50227"/>
    </source>
</evidence>
<name>A0ABY7DF74_MYAAR</name>